<reference evidence="1 2" key="1">
    <citation type="submission" date="2014-07" db="EMBL/GenBank/DDBJ databases">
        <authorList>
            <person name="McCorrison J."/>
            <person name="Sanka R."/>
            <person name="Torralba M."/>
            <person name="Gillis M."/>
            <person name="Haft D.H."/>
            <person name="Methe B."/>
            <person name="Sutton G."/>
            <person name="Nelson K.E."/>
        </authorList>
    </citation>
    <scope>NUCLEOTIDE SEQUENCE [LARGE SCALE GENOMIC DNA]</scope>
    <source>
        <strain evidence="1 2">DNF00320</strain>
    </source>
</reference>
<sequence length="94" mass="10925">MKANIHTLTDQIGKFASHNLYVRRELNELSSKFDKLNINLSMKSLRRIWDKSFTMERPSQKTLDRLALLAGFQSWTDLVKALHGDNDGDLNYKD</sequence>
<proteinExistence type="predicted"/>
<comment type="caution">
    <text evidence="1">The sequence shown here is derived from an EMBL/GenBank/DDBJ whole genome shotgun (WGS) entry which is preliminary data.</text>
</comment>
<gene>
    <name evidence="1" type="ORF">HMPREF0647_02990</name>
</gene>
<accession>A0A096AE04</accession>
<protein>
    <submittedName>
        <fullName evidence="1">Uncharacterized protein</fullName>
    </submittedName>
</protein>
<organism evidence="1 2">
    <name type="scientific">Prevotella bivia DNF00320</name>
    <dbReference type="NCBI Taxonomy" id="1401068"/>
    <lineage>
        <taxon>Bacteria</taxon>
        <taxon>Pseudomonadati</taxon>
        <taxon>Bacteroidota</taxon>
        <taxon>Bacteroidia</taxon>
        <taxon>Bacteroidales</taxon>
        <taxon>Prevotellaceae</taxon>
        <taxon>Prevotella</taxon>
    </lineage>
</organism>
<evidence type="ECO:0000313" key="1">
    <source>
        <dbReference type="EMBL" id="KGF45303.1"/>
    </source>
</evidence>
<dbReference type="OrthoDB" id="639802at2"/>
<dbReference type="EMBL" id="JRNQ01000017">
    <property type="protein sequence ID" value="KGF45303.1"/>
    <property type="molecule type" value="Genomic_DNA"/>
</dbReference>
<dbReference type="AlphaFoldDB" id="A0A096AE04"/>
<dbReference type="Proteomes" id="UP000029525">
    <property type="component" value="Unassembled WGS sequence"/>
</dbReference>
<evidence type="ECO:0000313" key="2">
    <source>
        <dbReference type="Proteomes" id="UP000029525"/>
    </source>
</evidence>
<name>A0A096AE04_9BACT</name>
<dbReference type="RefSeq" id="WP_036866279.1">
    <property type="nucleotide sequence ID" value="NZ_JRNQ01000017.1"/>
</dbReference>